<evidence type="ECO:0000256" key="9">
    <source>
        <dbReference type="ARBA" id="ARBA00023136"/>
    </source>
</evidence>
<evidence type="ECO:0000256" key="1">
    <source>
        <dbReference type="ARBA" id="ARBA00004162"/>
    </source>
</evidence>
<dbReference type="PROSITE" id="PS51450">
    <property type="entry name" value="LRR"/>
    <property type="match status" value="2"/>
</dbReference>
<dbReference type="InterPro" id="IPR001611">
    <property type="entry name" value="Leu-rich_rpt"/>
</dbReference>
<feature type="chain" id="PRO_5044642880" evidence="13">
    <location>
        <begin position="20"/>
        <end position="475"/>
    </location>
</feature>
<keyword evidence="2" id="KW-0813">Transport</keyword>
<dbReference type="PANTHER" id="PTHR46473">
    <property type="entry name" value="GH08155P"/>
    <property type="match status" value="1"/>
</dbReference>
<keyword evidence="4" id="KW-0433">Leucine-rich repeat</keyword>
<evidence type="ECO:0000256" key="11">
    <source>
        <dbReference type="ARBA" id="ARBA00023303"/>
    </source>
</evidence>
<evidence type="ECO:0000256" key="3">
    <source>
        <dbReference type="ARBA" id="ARBA00022475"/>
    </source>
</evidence>
<feature type="signal peptide" evidence="13">
    <location>
        <begin position="1"/>
        <end position="19"/>
    </location>
</feature>
<evidence type="ECO:0000256" key="4">
    <source>
        <dbReference type="ARBA" id="ARBA00022614"/>
    </source>
</evidence>
<dbReference type="SMART" id="SM00082">
    <property type="entry name" value="LRRCT"/>
    <property type="match status" value="1"/>
</dbReference>
<evidence type="ECO:0000256" key="13">
    <source>
        <dbReference type="SAM" id="SignalP"/>
    </source>
</evidence>
<dbReference type="InterPro" id="IPR032675">
    <property type="entry name" value="LRR_dom_sf"/>
</dbReference>
<evidence type="ECO:0000313" key="16">
    <source>
        <dbReference type="RefSeq" id="XP_030756049.1"/>
    </source>
</evidence>
<dbReference type="KEGG" id="soy:115882252"/>
<dbReference type="PANTHER" id="PTHR46473:SF10">
    <property type="entry name" value="LD45603P-RELATED"/>
    <property type="match status" value="1"/>
</dbReference>
<sequence>MQMSYSLYFLFLLIIPTHCLLPPDDSSCHNHCFHQPSESCPPVTSPCKCQRLSNCNNAAVCCNVNAFTLTEGLACANISSTTDIKALHIRNATFESFNLTVHQQVWRVLLYMTITNGNITRIDGKLPKSTKISCLDLSSNHINSIEERALGQLYNLSFLNLSHNNLTQVPSIRMENVTVDISNNTNLACSNLKVKLGNSKLTFTNENETFCITSKDFAWFQTTATLPFSQLKRVHELQKNCVLNCTCSMYRLNLSQVKLASFEVAVNCSNKKFSALPVPLPPNTIFLDVSSNNITSIKELKSESSYENLRYFYADNNQISSLKPLEGTKFINNFDTLSLQRNKIKLLDTYVLDNIQFERNFNQRRVRLGFNNLHCDCSTKKLKVWLLSKLSHIPDHDDIRCENMNAKVTELDPSKLCQSPQDWTDYIYYIITAEVLLLVGLIVKVSYDYWVFKTAGYLPWPASKMPRLPCDWLCE</sequence>
<name>A0A6J2XZE5_SITOR</name>
<organism evidence="15 16">
    <name type="scientific">Sitophilus oryzae</name>
    <name type="common">Rice weevil</name>
    <name type="synonym">Curculio oryzae</name>
    <dbReference type="NCBI Taxonomy" id="7048"/>
    <lineage>
        <taxon>Eukaryota</taxon>
        <taxon>Metazoa</taxon>
        <taxon>Ecdysozoa</taxon>
        <taxon>Arthropoda</taxon>
        <taxon>Hexapoda</taxon>
        <taxon>Insecta</taxon>
        <taxon>Pterygota</taxon>
        <taxon>Neoptera</taxon>
        <taxon>Endopterygota</taxon>
        <taxon>Coleoptera</taxon>
        <taxon>Polyphaga</taxon>
        <taxon>Cucujiformia</taxon>
        <taxon>Curculionidae</taxon>
        <taxon>Dryophthorinae</taxon>
        <taxon>Sitophilus</taxon>
    </lineage>
</organism>
<evidence type="ECO:0000256" key="6">
    <source>
        <dbReference type="ARBA" id="ARBA00022729"/>
    </source>
</evidence>
<dbReference type="Pfam" id="PF13855">
    <property type="entry name" value="LRR_8"/>
    <property type="match status" value="1"/>
</dbReference>
<evidence type="ECO:0000256" key="2">
    <source>
        <dbReference type="ARBA" id="ARBA00022448"/>
    </source>
</evidence>
<dbReference type="GeneID" id="115882252"/>
<evidence type="ECO:0000313" key="17">
    <source>
        <dbReference type="RefSeq" id="XP_030756050.1"/>
    </source>
</evidence>
<keyword evidence="6 13" id="KW-0732">Signal</keyword>
<dbReference type="SUPFAM" id="SSF52058">
    <property type="entry name" value="L domain-like"/>
    <property type="match status" value="1"/>
</dbReference>
<keyword evidence="9" id="KW-0472">Membrane</keyword>
<dbReference type="Gene3D" id="3.80.10.10">
    <property type="entry name" value="Ribonuclease Inhibitor"/>
    <property type="match status" value="2"/>
</dbReference>
<evidence type="ECO:0000256" key="10">
    <source>
        <dbReference type="ARBA" id="ARBA00023157"/>
    </source>
</evidence>
<dbReference type="AlphaFoldDB" id="A0A6J2XZE5"/>
<dbReference type="GO" id="GO:0005886">
    <property type="term" value="C:plasma membrane"/>
    <property type="evidence" value="ECO:0007669"/>
    <property type="project" value="UniProtKB-SubCell"/>
</dbReference>
<accession>A0A6J2XZE5</accession>
<keyword evidence="7" id="KW-1133">Transmembrane helix</keyword>
<dbReference type="InterPro" id="IPR000483">
    <property type="entry name" value="Cys-rich_flank_reg_C"/>
</dbReference>
<evidence type="ECO:0000256" key="12">
    <source>
        <dbReference type="ARBA" id="ARBA00038736"/>
    </source>
</evidence>
<dbReference type="CTD" id="31120"/>
<protein>
    <submittedName>
        <fullName evidence="16 17">Protein halfway</fullName>
    </submittedName>
</protein>
<comment type="subunit">
    <text evidence="12">Interacts with KCNMA1.</text>
</comment>
<gene>
    <name evidence="16 17" type="primary">LOC115882252</name>
</gene>
<dbReference type="RefSeq" id="XP_030756049.1">
    <property type="nucleotide sequence ID" value="XM_030900189.1"/>
</dbReference>
<dbReference type="Proteomes" id="UP000504635">
    <property type="component" value="Unplaced"/>
</dbReference>
<evidence type="ECO:0000259" key="14">
    <source>
        <dbReference type="SMART" id="SM00082"/>
    </source>
</evidence>
<keyword evidence="15" id="KW-1185">Reference proteome</keyword>
<evidence type="ECO:0000256" key="7">
    <source>
        <dbReference type="ARBA" id="ARBA00022989"/>
    </source>
</evidence>
<dbReference type="OrthoDB" id="10068119at2759"/>
<keyword evidence="3" id="KW-1003">Cell membrane</keyword>
<dbReference type="InterPro" id="IPR051432">
    <property type="entry name" value="KCNMA1_auxiliary"/>
</dbReference>
<proteinExistence type="predicted"/>
<dbReference type="GO" id="GO:0034220">
    <property type="term" value="P:monoatomic ion transmembrane transport"/>
    <property type="evidence" value="ECO:0007669"/>
    <property type="project" value="UniProtKB-KW"/>
</dbReference>
<evidence type="ECO:0000313" key="15">
    <source>
        <dbReference type="Proteomes" id="UP000504635"/>
    </source>
</evidence>
<keyword evidence="10" id="KW-1015">Disulfide bond</keyword>
<keyword evidence="5" id="KW-0812">Transmembrane</keyword>
<dbReference type="RefSeq" id="XP_030756050.1">
    <property type="nucleotide sequence ID" value="XM_030900190.1"/>
</dbReference>
<evidence type="ECO:0000256" key="8">
    <source>
        <dbReference type="ARBA" id="ARBA00023065"/>
    </source>
</evidence>
<evidence type="ECO:0000256" key="5">
    <source>
        <dbReference type="ARBA" id="ARBA00022692"/>
    </source>
</evidence>
<feature type="domain" description="LRRCT" evidence="14">
    <location>
        <begin position="371"/>
        <end position="418"/>
    </location>
</feature>
<keyword evidence="8" id="KW-0406">Ion transport</keyword>
<keyword evidence="11" id="KW-0407">Ion channel</keyword>
<comment type="subcellular location">
    <subcellularLocation>
        <location evidence="1">Cell membrane</location>
        <topology evidence="1">Single-pass membrane protein</topology>
    </subcellularLocation>
</comment>
<reference evidence="16 17" key="1">
    <citation type="submission" date="2025-04" db="UniProtKB">
        <authorList>
            <consortium name="RefSeq"/>
        </authorList>
    </citation>
    <scope>IDENTIFICATION</scope>
    <source>
        <tissue evidence="16 17">Gonads</tissue>
    </source>
</reference>